<proteinExistence type="predicted"/>
<protein>
    <submittedName>
        <fullName evidence="1">Uncharacterized protein</fullName>
    </submittedName>
</protein>
<reference evidence="1" key="1">
    <citation type="submission" date="2018-05" db="EMBL/GenBank/DDBJ databases">
        <authorList>
            <person name="Lanie J.A."/>
            <person name="Ng W.-L."/>
            <person name="Kazmierczak K.M."/>
            <person name="Andrzejewski T.M."/>
            <person name="Davidsen T.M."/>
            <person name="Wayne K.J."/>
            <person name="Tettelin H."/>
            <person name="Glass J.I."/>
            <person name="Rusch D."/>
            <person name="Podicherti R."/>
            <person name="Tsui H.-C.T."/>
            <person name="Winkler M.E."/>
        </authorList>
    </citation>
    <scope>NUCLEOTIDE SEQUENCE</scope>
</reference>
<sequence length="98" mass="11190">MSNRKSFFTLEEISQRLSISTLVFHGFRPIGEAALEELARHDIRRIELIESPEQYDLAEPSSMRHIGDACTQCGIQVVAYHAYKTSFADVDTDSKRQE</sequence>
<evidence type="ECO:0000313" key="1">
    <source>
        <dbReference type="EMBL" id="SVC92122.1"/>
    </source>
</evidence>
<accession>A0A382R4P3</accession>
<feature type="non-terminal residue" evidence="1">
    <location>
        <position position="98"/>
    </location>
</feature>
<dbReference type="AlphaFoldDB" id="A0A382R4P3"/>
<organism evidence="1">
    <name type="scientific">marine metagenome</name>
    <dbReference type="NCBI Taxonomy" id="408172"/>
    <lineage>
        <taxon>unclassified sequences</taxon>
        <taxon>metagenomes</taxon>
        <taxon>ecological metagenomes</taxon>
    </lineage>
</organism>
<name>A0A382R4P3_9ZZZZ</name>
<gene>
    <name evidence="1" type="ORF">METZ01_LOCUS344976</name>
</gene>
<dbReference type="EMBL" id="UINC01118768">
    <property type="protein sequence ID" value="SVC92122.1"/>
    <property type="molecule type" value="Genomic_DNA"/>
</dbReference>